<dbReference type="Proteomes" id="UP001637990">
    <property type="component" value="Unassembled WGS sequence"/>
</dbReference>
<gene>
    <name evidence="4" type="primary">murU</name>
    <name evidence="4" type="ORF">ACI6Q5_07775</name>
    <name evidence="5" type="ORF">XcodCFBP4690_14605</name>
</gene>
<comment type="caution">
    <text evidence="5">The sequence shown here is derived from an EMBL/GenBank/DDBJ whole genome shotgun (WGS) entry which is preliminary data.</text>
</comment>
<evidence type="ECO:0000313" key="6">
    <source>
        <dbReference type="Proteomes" id="UP000237872"/>
    </source>
</evidence>
<keyword evidence="1 5" id="KW-0808">Transferase</keyword>
<dbReference type="RefSeq" id="WP_104541891.1">
    <property type="nucleotide sequence ID" value="NZ_JBJGBS010000023.1"/>
</dbReference>
<dbReference type="EMBL" id="JBJGBS010000023">
    <property type="protein sequence ID" value="MFO3704877.1"/>
    <property type="molecule type" value="Genomic_DNA"/>
</dbReference>
<evidence type="ECO:0000259" key="3">
    <source>
        <dbReference type="Pfam" id="PF00483"/>
    </source>
</evidence>
<dbReference type="Proteomes" id="UP000237872">
    <property type="component" value="Unassembled WGS sequence"/>
</dbReference>
<keyword evidence="2 5" id="KW-0548">Nucleotidyltransferase</keyword>
<dbReference type="EC" id="2.7.7.99" evidence="4"/>
<evidence type="ECO:0000313" key="5">
    <source>
        <dbReference type="EMBL" id="PPU62273.1"/>
    </source>
</evidence>
<dbReference type="GO" id="GO:0016779">
    <property type="term" value="F:nucleotidyltransferase activity"/>
    <property type="evidence" value="ECO:0007669"/>
    <property type="project" value="UniProtKB-KW"/>
</dbReference>
<dbReference type="CDD" id="cd06422">
    <property type="entry name" value="NTP_transferase_like_1"/>
    <property type="match status" value="1"/>
</dbReference>
<dbReference type="PANTHER" id="PTHR43584">
    <property type="entry name" value="NUCLEOTIDYL TRANSFERASE"/>
    <property type="match status" value="1"/>
</dbReference>
<dbReference type="InterPro" id="IPR029044">
    <property type="entry name" value="Nucleotide-diphossugar_trans"/>
</dbReference>
<reference evidence="5 6" key="1">
    <citation type="submission" date="2016-08" db="EMBL/GenBank/DDBJ databases">
        <authorList>
            <person name="Seilhamer J.J."/>
        </authorList>
    </citation>
    <scope>NUCLEOTIDE SEQUENCE [LARGE SCALE GENOMIC DNA]</scope>
    <source>
        <strain evidence="5 6">CFBP4690</strain>
    </source>
</reference>
<dbReference type="InterPro" id="IPR054790">
    <property type="entry name" value="MurU"/>
</dbReference>
<evidence type="ECO:0000313" key="7">
    <source>
        <dbReference type="Proteomes" id="UP001637990"/>
    </source>
</evidence>
<dbReference type="PANTHER" id="PTHR43584:SF8">
    <property type="entry name" value="N-ACETYLMURAMATE ALPHA-1-PHOSPHATE URIDYLYLTRANSFERASE"/>
    <property type="match status" value="1"/>
</dbReference>
<evidence type="ECO:0000256" key="2">
    <source>
        <dbReference type="ARBA" id="ARBA00022695"/>
    </source>
</evidence>
<dbReference type="AlphaFoldDB" id="A0A2S7CL14"/>
<dbReference type="SUPFAM" id="SSF53448">
    <property type="entry name" value="Nucleotide-diphospho-sugar transferases"/>
    <property type="match status" value="1"/>
</dbReference>
<name>A0A2S7CL14_9XANT</name>
<sequence length="244" mass="25948">MKALIFAAGLGERMRPLTERTPKPLLPVGGTPLIVWHLRRLAALGVDEVVINTSWLAEQFPQVLGDGSAFGLRLTYSFEGATPLETGGGMLHALPLLGDAPFLLVNGDIWSDFDFARLSDEPAGLAQLVLVDKPAYAANADFALQADGKVRADLPATHTYAGIGMYRPALLHDWQSVIGPLPEQTGTAPRFALAPILRAQMAQGLVDGLYHAGRWTDVGTPQRLADLLGELAGPGTRDPGPGKS</sequence>
<dbReference type="InterPro" id="IPR050065">
    <property type="entry name" value="GlmU-like"/>
</dbReference>
<dbReference type="NCBIfam" id="NF045761">
    <property type="entry name" value="NAMPUrTaseMurU"/>
    <property type="match status" value="1"/>
</dbReference>
<keyword evidence="7" id="KW-1185">Reference proteome</keyword>
<accession>A0A2S7CL14</accession>
<dbReference type="EMBL" id="MDEC01000020">
    <property type="protein sequence ID" value="PPU62273.1"/>
    <property type="molecule type" value="Genomic_DNA"/>
</dbReference>
<evidence type="ECO:0000256" key="1">
    <source>
        <dbReference type="ARBA" id="ARBA00022679"/>
    </source>
</evidence>
<dbReference type="Gene3D" id="3.90.550.10">
    <property type="entry name" value="Spore Coat Polysaccharide Biosynthesis Protein SpsA, Chain A"/>
    <property type="match status" value="1"/>
</dbReference>
<organism evidence="5 6">
    <name type="scientific">Xanthomonas codiaei</name>
    <dbReference type="NCBI Taxonomy" id="56463"/>
    <lineage>
        <taxon>Bacteria</taxon>
        <taxon>Pseudomonadati</taxon>
        <taxon>Pseudomonadota</taxon>
        <taxon>Gammaproteobacteria</taxon>
        <taxon>Lysobacterales</taxon>
        <taxon>Lysobacteraceae</taxon>
        <taxon>Xanthomonas</taxon>
    </lineage>
</organism>
<feature type="domain" description="Nucleotidyl transferase" evidence="3">
    <location>
        <begin position="2"/>
        <end position="129"/>
    </location>
</feature>
<dbReference type="InterPro" id="IPR005835">
    <property type="entry name" value="NTP_transferase_dom"/>
</dbReference>
<evidence type="ECO:0000313" key="4">
    <source>
        <dbReference type="EMBL" id="MFO3704877.1"/>
    </source>
</evidence>
<dbReference type="Pfam" id="PF00483">
    <property type="entry name" value="NTP_transferase"/>
    <property type="match status" value="1"/>
</dbReference>
<dbReference type="OrthoDB" id="9788272at2"/>
<proteinExistence type="predicted"/>
<reference evidence="4 7" key="2">
    <citation type="submission" date="2024-11" db="EMBL/GenBank/DDBJ databases">
        <title>Genome sequencing of Xanthomonas codiaei.</title>
        <authorList>
            <person name="Studholme D.J."/>
        </authorList>
    </citation>
    <scope>NUCLEOTIDE SEQUENCE [LARGE SCALE GENOMIC DNA]</scope>
    <source>
        <strain evidence="4 7">NCPPB 4350</strain>
    </source>
</reference>
<protein>
    <submittedName>
        <fullName evidence="5">Mannose-1-phosphate guanylyltransferase</fullName>
    </submittedName>
    <submittedName>
        <fullName evidence="4">N-acetylmuramate alpha-1-phosphate uridylyltransferase MurU</fullName>
        <ecNumber evidence="4">2.7.7.99</ecNumber>
    </submittedName>
</protein>